<keyword evidence="1" id="KW-0812">Transmembrane</keyword>
<protein>
    <submittedName>
        <fullName evidence="2">DUF3592 domain-containing protein</fullName>
    </submittedName>
</protein>
<sequence>MWVPSLGTVVIAVLTGLVVAFAVSSTLDAVERERKSIEADGTVVKRWLERKTSYADVVFTTAAGARIQTSISQGDWASMPKVGDKVRLRYLPAKPADGVADARQNRFDRHRMPILYWAIVAAFAVATGWSHRQSMAARRGK</sequence>
<dbReference type="RefSeq" id="WP_131756706.1">
    <property type="nucleotide sequence ID" value="NZ_JBHTGP010000003.1"/>
</dbReference>
<comment type="caution">
    <text evidence="2">The sequence shown here is derived from an EMBL/GenBank/DDBJ whole genome shotgun (WGS) entry which is preliminary data.</text>
</comment>
<evidence type="ECO:0000313" key="2">
    <source>
        <dbReference type="EMBL" id="MFD0684321.1"/>
    </source>
</evidence>
<dbReference type="Proteomes" id="UP001597063">
    <property type="component" value="Unassembled WGS sequence"/>
</dbReference>
<accession>A0ABW2XCX7</accession>
<dbReference type="EMBL" id="JBHTGP010000003">
    <property type="protein sequence ID" value="MFD0684321.1"/>
    <property type="molecule type" value="Genomic_DNA"/>
</dbReference>
<organism evidence="2 3">
    <name type="scientific">Actinomadura fibrosa</name>
    <dbReference type="NCBI Taxonomy" id="111802"/>
    <lineage>
        <taxon>Bacteria</taxon>
        <taxon>Bacillati</taxon>
        <taxon>Actinomycetota</taxon>
        <taxon>Actinomycetes</taxon>
        <taxon>Streptosporangiales</taxon>
        <taxon>Thermomonosporaceae</taxon>
        <taxon>Actinomadura</taxon>
    </lineage>
</organism>
<keyword evidence="1" id="KW-1133">Transmembrane helix</keyword>
<name>A0ABW2XCX7_9ACTN</name>
<proteinExistence type="predicted"/>
<keyword evidence="3" id="KW-1185">Reference proteome</keyword>
<feature type="transmembrane region" description="Helical" evidence="1">
    <location>
        <begin position="114"/>
        <end position="131"/>
    </location>
</feature>
<keyword evidence="1" id="KW-0472">Membrane</keyword>
<gene>
    <name evidence="2" type="ORF">ACFQZM_07430</name>
</gene>
<reference evidence="3" key="1">
    <citation type="journal article" date="2019" name="Int. J. Syst. Evol. Microbiol.">
        <title>The Global Catalogue of Microorganisms (GCM) 10K type strain sequencing project: providing services to taxonomists for standard genome sequencing and annotation.</title>
        <authorList>
            <consortium name="The Broad Institute Genomics Platform"/>
            <consortium name="The Broad Institute Genome Sequencing Center for Infectious Disease"/>
            <person name="Wu L."/>
            <person name="Ma J."/>
        </authorList>
    </citation>
    <scope>NUCLEOTIDE SEQUENCE [LARGE SCALE GENOMIC DNA]</scope>
    <source>
        <strain evidence="3">JCM 9371</strain>
    </source>
</reference>
<evidence type="ECO:0000313" key="3">
    <source>
        <dbReference type="Proteomes" id="UP001597063"/>
    </source>
</evidence>
<feature type="transmembrane region" description="Helical" evidence="1">
    <location>
        <begin position="6"/>
        <end position="27"/>
    </location>
</feature>
<evidence type="ECO:0000256" key="1">
    <source>
        <dbReference type="SAM" id="Phobius"/>
    </source>
</evidence>